<dbReference type="FunFam" id="3.40.50.1000:FF:000019">
    <property type="entry name" value="Mitochondrial import inner membrane translocase subunit TIM50"/>
    <property type="match status" value="1"/>
</dbReference>
<comment type="similarity">
    <text evidence="3 14">Belongs to the TIM50 family.</text>
</comment>
<keyword evidence="9 14" id="KW-1133">Transmembrane helix</keyword>
<evidence type="ECO:0000256" key="2">
    <source>
        <dbReference type="ARBA" id="ARBA00004434"/>
    </source>
</evidence>
<dbReference type="InterPro" id="IPR036412">
    <property type="entry name" value="HAD-like_sf"/>
</dbReference>
<dbReference type="Gene3D" id="3.40.50.1000">
    <property type="entry name" value="HAD superfamily/HAD-like"/>
    <property type="match status" value="1"/>
</dbReference>
<evidence type="ECO:0000256" key="5">
    <source>
        <dbReference type="ARBA" id="ARBA00022692"/>
    </source>
</evidence>
<evidence type="ECO:0000256" key="4">
    <source>
        <dbReference type="ARBA" id="ARBA00022448"/>
    </source>
</evidence>
<dbReference type="PROSITE" id="PS50969">
    <property type="entry name" value="FCP1"/>
    <property type="match status" value="1"/>
</dbReference>
<evidence type="ECO:0000256" key="3">
    <source>
        <dbReference type="ARBA" id="ARBA00006344"/>
    </source>
</evidence>
<dbReference type="SUPFAM" id="SSF56784">
    <property type="entry name" value="HAD-like"/>
    <property type="match status" value="1"/>
</dbReference>
<dbReference type="EMBL" id="JARQZJ010000124">
    <property type="protein sequence ID" value="KAK9889984.1"/>
    <property type="molecule type" value="Genomic_DNA"/>
</dbReference>
<dbReference type="CDD" id="cd07521">
    <property type="entry name" value="HAD_FCP1-like"/>
    <property type="match status" value="1"/>
</dbReference>
<accession>A0AAW1V3Z6</accession>
<keyword evidence="7 14" id="KW-0653">Protein transport</keyword>
<dbReference type="PANTHER" id="PTHR12210">
    <property type="entry name" value="DULLARD PROTEIN PHOSPHATASE"/>
    <property type="match status" value="1"/>
</dbReference>
<feature type="transmembrane region" description="Helical" evidence="14">
    <location>
        <begin position="97"/>
        <end position="119"/>
    </location>
</feature>
<evidence type="ECO:0000313" key="17">
    <source>
        <dbReference type="EMBL" id="KAK9889984.1"/>
    </source>
</evidence>
<evidence type="ECO:0000256" key="9">
    <source>
        <dbReference type="ARBA" id="ARBA00022989"/>
    </source>
</evidence>
<proteinExistence type="inferred from homology"/>
<dbReference type="GO" id="GO:0005744">
    <property type="term" value="C:TIM23 mitochondrial import inner membrane translocase complex"/>
    <property type="evidence" value="ECO:0007669"/>
    <property type="project" value="UniProtKB-UniRule"/>
</dbReference>
<comment type="caution">
    <text evidence="17">The sequence shown here is derived from an EMBL/GenBank/DDBJ whole genome shotgun (WGS) entry which is preliminary data.</text>
</comment>
<keyword evidence="15" id="KW-0175">Coiled coil</keyword>
<reference evidence="17 18" key="1">
    <citation type="submission" date="2023-03" db="EMBL/GenBank/DDBJ databases">
        <title>Genome insight into feeding habits of ladybird beetles.</title>
        <authorList>
            <person name="Li H.-S."/>
            <person name="Huang Y.-H."/>
            <person name="Pang H."/>
        </authorList>
    </citation>
    <scope>NUCLEOTIDE SEQUENCE [LARGE SCALE GENOMIC DNA]</scope>
    <source>
        <strain evidence="17">SYSU_2023b</strain>
        <tissue evidence="17">Whole body</tissue>
    </source>
</reference>
<evidence type="ECO:0000256" key="12">
    <source>
        <dbReference type="ARBA" id="ARBA00023136"/>
    </source>
</evidence>
<keyword evidence="4 14" id="KW-0813">Transport</keyword>
<dbReference type="InterPro" id="IPR050365">
    <property type="entry name" value="TIM50"/>
</dbReference>
<keyword evidence="8 14" id="KW-0809">Transit peptide</keyword>
<evidence type="ECO:0000313" key="18">
    <source>
        <dbReference type="Proteomes" id="UP001431783"/>
    </source>
</evidence>
<dbReference type="Pfam" id="PF03031">
    <property type="entry name" value="NIF"/>
    <property type="match status" value="1"/>
</dbReference>
<evidence type="ECO:0000256" key="6">
    <source>
        <dbReference type="ARBA" id="ARBA00022792"/>
    </source>
</evidence>
<evidence type="ECO:0000256" key="8">
    <source>
        <dbReference type="ARBA" id="ARBA00022946"/>
    </source>
</evidence>
<evidence type="ECO:0000259" key="16">
    <source>
        <dbReference type="PROSITE" id="PS50969"/>
    </source>
</evidence>
<keyword evidence="12 14" id="KW-0472">Membrane</keyword>
<keyword evidence="18" id="KW-1185">Reference proteome</keyword>
<evidence type="ECO:0000256" key="14">
    <source>
        <dbReference type="RuleBase" id="RU365079"/>
    </source>
</evidence>
<evidence type="ECO:0000256" key="11">
    <source>
        <dbReference type="ARBA" id="ARBA00023128"/>
    </source>
</evidence>
<feature type="coiled-coil region" evidence="15">
    <location>
        <begin position="339"/>
        <end position="370"/>
    </location>
</feature>
<comment type="subcellular location">
    <subcellularLocation>
        <location evidence="2 14">Mitochondrion inner membrane</location>
        <topology evidence="2 14">Single-pass membrane protein</topology>
    </subcellularLocation>
</comment>
<evidence type="ECO:0000256" key="13">
    <source>
        <dbReference type="ARBA" id="ARBA00061911"/>
    </source>
</evidence>
<evidence type="ECO:0000256" key="7">
    <source>
        <dbReference type="ARBA" id="ARBA00022927"/>
    </source>
</evidence>
<comment type="subunit">
    <text evidence="13">Component of the TIM23 complex at least composed of Tim23, Tim17 (Tim17a1, Tim17a2 or Tim17b1) and a Tim50.</text>
</comment>
<evidence type="ECO:0000256" key="15">
    <source>
        <dbReference type="SAM" id="Coils"/>
    </source>
</evidence>
<feature type="domain" description="FCP1 homology" evidence="16">
    <location>
        <begin position="174"/>
        <end position="317"/>
    </location>
</feature>
<dbReference type="InterPro" id="IPR004274">
    <property type="entry name" value="FCP1_dom"/>
</dbReference>
<protein>
    <recommendedName>
        <fullName evidence="14">Mitochondrial import inner membrane translocase subunit TIM50</fullName>
    </recommendedName>
</protein>
<keyword evidence="6" id="KW-0999">Mitochondrion inner membrane</keyword>
<evidence type="ECO:0000256" key="10">
    <source>
        <dbReference type="ARBA" id="ARBA00023010"/>
    </source>
</evidence>
<organism evidence="17 18">
    <name type="scientific">Henosepilachna vigintioctopunctata</name>
    <dbReference type="NCBI Taxonomy" id="420089"/>
    <lineage>
        <taxon>Eukaryota</taxon>
        <taxon>Metazoa</taxon>
        <taxon>Ecdysozoa</taxon>
        <taxon>Arthropoda</taxon>
        <taxon>Hexapoda</taxon>
        <taxon>Insecta</taxon>
        <taxon>Pterygota</taxon>
        <taxon>Neoptera</taxon>
        <taxon>Endopterygota</taxon>
        <taxon>Coleoptera</taxon>
        <taxon>Polyphaga</taxon>
        <taxon>Cucujiformia</taxon>
        <taxon>Coccinelloidea</taxon>
        <taxon>Coccinellidae</taxon>
        <taxon>Epilachninae</taxon>
        <taxon>Epilachnini</taxon>
        <taxon>Henosepilachna</taxon>
    </lineage>
</organism>
<keyword evidence="10 14" id="KW-0811">Translocation</keyword>
<keyword evidence="5 14" id="KW-0812">Transmembrane</keyword>
<dbReference type="InterPro" id="IPR023214">
    <property type="entry name" value="HAD_sf"/>
</dbReference>
<keyword evidence="11 14" id="KW-0496">Mitochondrion</keyword>
<evidence type="ECO:0000256" key="1">
    <source>
        <dbReference type="ARBA" id="ARBA00002959"/>
    </source>
</evidence>
<sequence length="380" mass="44477">MMYRFSLRNIKIVSNVLKQPPKLLLGQNNCCAIIKLPCNLIPVATFSDGQNPKEIKSPLGNLIAKERYCADKESDEKIEEEEEARKKREKTWKTTKITLSIFGISFTCLGGYLIFSLGAPPTDPDQMNLHADIEDKPIWQQYLIRTYRELDFYTRLIQEPSRQKLLPDPLQYPYLQPRYTLVLEITDVLVHPDWTYNTGWRFKKRPGLEYFLESLHGVYEIVIYTAEQGMTLFPLCEAIDPKNIIAYKLPRDTTYFNRGYHVKSLDKLNRDLSKVIAVDWQPQNLKFHPENLLAIKRWNGSDDDHTMIDLAAFLKSIADNEIEDVREVLAHYRSFDDPVEAFKEKRNRLLEQLEAEAAAKREQEASQVNRWRPSIFNKRF</sequence>
<dbReference type="Proteomes" id="UP001431783">
    <property type="component" value="Unassembled WGS sequence"/>
</dbReference>
<comment type="function">
    <text evidence="1 14">Essential component of the TIM23 complex, a complex that mediates the translocation of transit peptide-containing proteins across the mitochondrial inner membrane.</text>
</comment>
<name>A0AAW1V3Z6_9CUCU</name>
<gene>
    <name evidence="17" type="ORF">WA026_008795</name>
</gene>
<dbReference type="GO" id="GO:0015031">
    <property type="term" value="P:protein transport"/>
    <property type="evidence" value="ECO:0007669"/>
    <property type="project" value="UniProtKB-KW"/>
</dbReference>
<dbReference type="AlphaFoldDB" id="A0AAW1V3Z6"/>
<dbReference type="SMART" id="SM00577">
    <property type="entry name" value="CPDc"/>
    <property type="match status" value="1"/>
</dbReference>